<name>A0A0B7JW87_BIOOC</name>
<accession>A0A0B7JW87</accession>
<dbReference type="AlphaFoldDB" id="A0A0B7JW87"/>
<reference evidence="1" key="1">
    <citation type="submission" date="2015-01" db="EMBL/GenBank/DDBJ databases">
        <authorList>
            <person name="Durling Mikael"/>
        </authorList>
    </citation>
    <scope>NUCLEOTIDE SEQUENCE</scope>
</reference>
<sequence>MERWPLWASLKQYENLGSPLPTLKLETSFSYGNLRAAYELDHADFRRFASDLKDHNCCLLADRSPRTLSARCESSVVKYVYSLFQLNAQLLRHIRSQQRRAAEWCLARCTTDRSTAWKNWSNICS</sequence>
<evidence type="ECO:0000313" key="1">
    <source>
        <dbReference type="EMBL" id="CEO49268.1"/>
    </source>
</evidence>
<proteinExistence type="predicted"/>
<gene>
    <name evidence="1" type="ORF">BN869_000005325_1</name>
</gene>
<dbReference type="EMBL" id="CDPU01000013">
    <property type="protein sequence ID" value="CEO49268.1"/>
    <property type="molecule type" value="Genomic_DNA"/>
</dbReference>
<organism evidence="1">
    <name type="scientific">Bionectria ochroleuca</name>
    <name type="common">Gliocladium roseum</name>
    <dbReference type="NCBI Taxonomy" id="29856"/>
    <lineage>
        <taxon>Eukaryota</taxon>
        <taxon>Fungi</taxon>
        <taxon>Dikarya</taxon>
        <taxon>Ascomycota</taxon>
        <taxon>Pezizomycotina</taxon>
        <taxon>Sordariomycetes</taxon>
        <taxon>Hypocreomycetidae</taxon>
        <taxon>Hypocreales</taxon>
        <taxon>Bionectriaceae</taxon>
        <taxon>Clonostachys</taxon>
    </lineage>
</organism>
<protein>
    <submittedName>
        <fullName evidence="1">Uncharacterized protein</fullName>
    </submittedName>
</protein>